<protein>
    <recommendedName>
        <fullName evidence="8 10">Cystathionine beta-synthase</fullName>
        <ecNumber evidence="4 10">4.2.1.22</ecNumber>
    </recommendedName>
</protein>
<keyword evidence="5" id="KW-0663">Pyridoxal phosphate</keyword>
<dbReference type="CDD" id="cd01561">
    <property type="entry name" value="CBS_like"/>
    <property type="match status" value="1"/>
</dbReference>
<evidence type="ECO:0000256" key="8">
    <source>
        <dbReference type="ARBA" id="ARBA00026192"/>
    </source>
</evidence>
<evidence type="ECO:0000256" key="11">
    <source>
        <dbReference type="PROSITE-ProRule" id="PRU00703"/>
    </source>
</evidence>
<evidence type="ECO:0000256" key="3">
    <source>
        <dbReference type="ARBA" id="ARBA00007103"/>
    </source>
</evidence>
<proteinExistence type="inferred from homology"/>
<comment type="similarity">
    <text evidence="3">Belongs to the cysteine synthase/cystathionine beta-synthase family.</text>
</comment>
<organism evidence="13">
    <name type="scientific">Thermogemmatispora argillosa</name>
    <dbReference type="NCBI Taxonomy" id="2045280"/>
    <lineage>
        <taxon>Bacteria</taxon>
        <taxon>Bacillati</taxon>
        <taxon>Chloroflexota</taxon>
        <taxon>Ktedonobacteria</taxon>
        <taxon>Thermogemmatisporales</taxon>
        <taxon>Thermogemmatisporaceae</taxon>
        <taxon>Thermogemmatispora</taxon>
    </lineage>
</organism>
<dbReference type="EC" id="4.2.1.22" evidence="4 10"/>
<feature type="domain" description="CBS" evidence="12">
    <location>
        <begin position="352"/>
        <end position="407"/>
    </location>
</feature>
<sequence length="475" mass="51518">MQEKHAAEAAPGEMRYYDSILEAIGNTPLVRLRKVAADVPPLILAKIEMLNPGGSVKDRIGPAMIEYCERQGLLRPGGTIVEPTSGNTGHGLAIAAAIKGYHCIFVMTDKVSEEKRSLLRAYGAEVVICPSTVPPDSPEHYKNVAHRLAREIPGACCPDQYSNPANPAAHYATTGPEIWRDTAGRITAFVAGIGTGGTITGTARYLKEQNPAIKVIGADPAGSVYSGDTPRPYKVEGIGMEVFPKNYDPSVVDEVIRVEDRISFYWARRLAREEGILAGGSSGTALAAALTYARRLTPDDVVVVLFPDTGRGYLSKQFNDTWMRENNLLMQAESAEPTLRDVLTYRRTHEGSMPLVVSVSPQDSIADAVELLRRYGISQTPVMENGRMVGSLTEDLLLQHLASGESLSEKTVGSLQGPPFPELPAEAPVQEAYTLFRSGQSAVAVMHGSQLEGIVTRSDLLEFWAHSRDSRERAC</sequence>
<dbReference type="AlphaFoldDB" id="A0A455T9D9"/>
<evidence type="ECO:0000313" key="13">
    <source>
        <dbReference type="EMBL" id="BBH96049.1"/>
    </source>
</evidence>
<dbReference type="InterPro" id="IPR046342">
    <property type="entry name" value="CBS_dom_sf"/>
</dbReference>
<dbReference type="PROSITE" id="PS00901">
    <property type="entry name" value="CYS_SYNTHASE"/>
    <property type="match status" value="1"/>
</dbReference>
<dbReference type="PANTHER" id="PTHR10314">
    <property type="entry name" value="CYSTATHIONINE BETA-SYNTHASE"/>
    <property type="match status" value="1"/>
</dbReference>
<dbReference type="GO" id="GO:0005737">
    <property type="term" value="C:cytoplasm"/>
    <property type="evidence" value="ECO:0007669"/>
    <property type="project" value="InterPro"/>
</dbReference>
<evidence type="ECO:0000256" key="9">
    <source>
        <dbReference type="ARBA" id="ARBA00047490"/>
    </source>
</evidence>
<dbReference type="NCBIfam" id="TIGR01137">
    <property type="entry name" value="cysta_beta"/>
    <property type="match status" value="1"/>
</dbReference>
<accession>A0A455T9D9</accession>
<comment type="cofactor">
    <cofactor evidence="1">
        <name>pyridoxal 5'-phosphate</name>
        <dbReference type="ChEBI" id="CHEBI:597326"/>
    </cofactor>
</comment>
<dbReference type="Gene3D" id="3.40.50.1100">
    <property type="match status" value="2"/>
</dbReference>
<gene>
    <name evidence="13" type="ORF">KTA_42480</name>
</gene>
<dbReference type="Pfam" id="PF00291">
    <property type="entry name" value="PALP"/>
    <property type="match status" value="1"/>
</dbReference>
<dbReference type="InterPro" id="IPR036052">
    <property type="entry name" value="TrpB-like_PALP_sf"/>
</dbReference>
<dbReference type="GO" id="GO:0016765">
    <property type="term" value="F:transferase activity, transferring alkyl or aryl (other than methyl) groups"/>
    <property type="evidence" value="ECO:0007669"/>
    <property type="project" value="UniProtKB-ARBA"/>
</dbReference>
<dbReference type="UniPathway" id="UPA00136">
    <property type="reaction ID" value="UER00201"/>
</dbReference>
<dbReference type="SMART" id="SM00116">
    <property type="entry name" value="CBS"/>
    <property type="match status" value="2"/>
</dbReference>
<evidence type="ECO:0000256" key="6">
    <source>
        <dbReference type="ARBA" id="ARBA00023122"/>
    </source>
</evidence>
<dbReference type="SUPFAM" id="SSF53686">
    <property type="entry name" value="Tryptophan synthase beta subunit-like PLP-dependent enzymes"/>
    <property type="match status" value="1"/>
</dbReference>
<dbReference type="GO" id="GO:0006535">
    <property type="term" value="P:cysteine biosynthetic process from serine"/>
    <property type="evidence" value="ECO:0007669"/>
    <property type="project" value="InterPro"/>
</dbReference>
<keyword evidence="7" id="KW-0456">Lyase</keyword>
<dbReference type="SUPFAM" id="SSF54631">
    <property type="entry name" value="CBS-domain pair"/>
    <property type="match status" value="1"/>
</dbReference>
<dbReference type="InterPro" id="IPR000644">
    <property type="entry name" value="CBS_dom"/>
</dbReference>
<feature type="domain" description="CBS" evidence="12">
    <location>
        <begin position="416"/>
        <end position="470"/>
    </location>
</feature>
<evidence type="ECO:0000256" key="2">
    <source>
        <dbReference type="ARBA" id="ARBA00005003"/>
    </source>
</evidence>
<comment type="catalytic activity">
    <reaction evidence="9">
        <text>L-homocysteine + L-serine = L,L-cystathionine + H2O</text>
        <dbReference type="Rhea" id="RHEA:10112"/>
        <dbReference type="ChEBI" id="CHEBI:15377"/>
        <dbReference type="ChEBI" id="CHEBI:33384"/>
        <dbReference type="ChEBI" id="CHEBI:58161"/>
        <dbReference type="ChEBI" id="CHEBI:58199"/>
        <dbReference type="EC" id="4.2.1.22"/>
    </reaction>
</comment>
<dbReference type="EMBL" id="AP019377">
    <property type="protein sequence ID" value="BBH96049.1"/>
    <property type="molecule type" value="Genomic_DNA"/>
</dbReference>
<dbReference type="FunFam" id="3.40.50.1100:FF:000003">
    <property type="entry name" value="Cystathionine beta-synthase"/>
    <property type="match status" value="1"/>
</dbReference>
<evidence type="ECO:0000256" key="5">
    <source>
        <dbReference type="ARBA" id="ARBA00022898"/>
    </source>
</evidence>
<evidence type="ECO:0000259" key="12">
    <source>
        <dbReference type="PROSITE" id="PS51371"/>
    </source>
</evidence>
<dbReference type="InterPro" id="IPR001216">
    <property type="entry name" value="P-phosphate_BS"/>
</dbReference>
<evidence type="ECO:0000256" key="4">
    <source>
        <dbReference type="ARBA" id="ARBA00012041"/>
    </source>
</evidence>
<dbReference type="GO" id="GO:0019343">
    <property type="term" value="P:cysteine biosynthetic process via cystathionine"/>
    <property type="evidence" value="ECO:0007669"/>
    <property type="project" value="InterPro"/>
</dbReference>
<evidence type="ECO:0000256" key="7">
    <source>
        <dbReference type="ARBA" id="ARBA00023239"/>
    </source>
</evidence>
<keyword evidence="6 11" id="KW-0129">CBS domain</keyword>
<dbReference type="PROSITE" id="PS51371">
    <property type="entry name" value="CBS"/>
    <property type="match status" value="2"/>
</dbReference>
<dbReference type="Pfam" id="PF00571">
    <property type="entry name" value="CBS"/>
    <property type="match status" value="2"/>
</dbReference>
<dbReference type="InterPro" id="IPR001926">
    <property type="entry name" value="TrpB-like_PALP"/>
</dbReference>
<dbReference type="FunFam" id="3.40.50.1100:FF:000118">
    <property type="entry name" value="Related to CYS4-cystathionine beta-synthase"/>
    <property type="match status" value="1"/>
</dbReference>
<dbReference type="InterPro" id="IPR005857">
    <property type="entry name" value="Cysta_beta_synth"/>
</dbReference>
<comment type="pathway">
    <text evidence="2">Amino-acid biosynthesis; L-cysteine biosynthesis; L-cysteine from L-homocysteine and L-serine: step 1/2.</text>
</comment>
<reference evidence="13" key="1">
    <citation type="submission" date="2018-12" db="EMBL/GenBank/DDBJ databases">
        <title>Novel natural products biosynthetic potential of the class Ktedonobacteria.</title>
        <authorList>
            <person name="Zheng Y."/>
            <person name="Saitou A."/>
            <person name="Wang C.M."/>
            <person name="Toyoda A."/>
            <person name="Minakuchi Y."/>
            <person name="Sekiguchi Y."/>
            <person name="Ueda K."/>
            <person name="Takano H."/>
            <person name="Sakai Y."/>
            <person name="Yokota A."/>
            <person name="Yabe S."/>
        </authorList>
    </citation>
    <scope>NUCLEOTIDE SEQUENCE</scope>
    <source>
        <strain evidence="13">A3-2</strain>
    </source>
</reference>
<dbReference type="GO" id="GO:0004122">
    <property type="term" value="F:cystathionine beta-synthase activity"/>
    <property type="evidence" value="ECO:0007669"/>
    <property type="project" value="UniProtKB-UniRule"/>
</dbReference>
<dbReference type="InterPro" id="IPR050214">
    <property type="entry name" value="Cys_Synth/Cystath_Beta-Synth"/>
</dbReference>
<name>A0A455T9D9_9CHLR</name>
<evidence type="ECO:0000256" key="10">
    <source>
        <dbReference type="NCBIfam" id="TIGR01137"/>
    </source>
</evidence>
<dbReference type="Gene3D" id="3.10.580.10">
    <property type="entry name" value="CBS-domain"/>
    <property type="match status" value="1"/>
</dbReference>
<evidence type="ECO:0000256" key="1">
    <source>
        <dbReference type="ARBA" id="ARBA00001933"/>
    </source>
</evidence>